<evidence type="ECO:0008006" key="5">
    <source>
        <dbReference type="Google" id="ProtNLM"/>
    </source>
</evidence>
<evidence type="ECO:0000259" key="2">
    <source>
        <dbReference type="Pfam" id="PF23988"/>
    </source>
</evidence>
<feature type="domain" description="DUF7309" evidence="2">
    <location>
        <begin position="4"/>
        <end position="162"/>
    </location>
</feature>
<proteinExistence type="predicted"/>
<feature type="domain" description="DUF6930" evidence="1">
    <location>
        <begin position="220"/>
        <end position="328"/>
    </location>
</feature>
<comment type="caution">
    <text evidence="3">The sequence shown here is derived from an EMBL/GenBank/DDBJ whole genome shotgun (WGS) entry which is preliminary data.</text>
</comment>
<dbReference type="Proteomes" id="UP001229251">
    <property type="component" value="Unassembled WGS sequence"/>
</dbReference>
<sequence length="416" mass="47365">MDEELLQLAHDYRQCKLWKKLNENQVFAVDLAGKKTIYLSILGILGEHIALSIYQDSKEVYQLKRVMESSQEPCFSPLHHQELFLDQAYLQVSFLNKEESDPEDVALIQAFRQAQGIRVRGPQTFPSIEVCRPNHLPWKPVAKKDLSVIKSALQASLDLALALEGLTQPERARLIPDLRKGQPIPLMKKGSQGYQIVTMVSQPTQGRTSVIRHQRLNELELARLKKLPKTADLQLDLVLTPEPIQEVSTQAPFFMYSLVGVDAASNYYFLTGLAKEYWNEATGMLNQLMKELVDYGSAPHRICVTDDRTAQLLHPLAAGLRIDCQIDPAACGLVRDFEEDLFQHSLSGDMDKRDLELEEWDLATFAEQLRILEEIGSPNALPRDIRSTILWQLYHALDSNIPIAFKQRIRHFLNQS</sequence>
<organism evidence="3 4">
    <name type="scientific">Facklamia hominis</name>
    <dbReference type="NCBI Taxonomy" id="178214"/>
    <lineage>
        <taxon>Bacteria</taxon>
        <taxon>Bacillati</taxon>
        <taxon>Bacillota</taxon>
        <taxon>Bacilli</taxon>
        <taxon>Lactobacillales</taxon>
        <taxon>Aerococcaceae</taxon>
        <taxon>Facklamia</taxon>
    </lineage>
</organism>
<dbReference type="EMBL" id="JASOOE010000002">
    <property type="protein sequence ID" value="MDK7186647.1"/>
    <property type="molecule type" value="Genomic_DNA"/>
</dbReference>
<dbReference type="Pfam" id="PF23988">
    <property type="entry name" value="DUF7309"/>
    <property type="match status" value="1"/>
</dbReference>
<evidence type="ECO:0000313" key="3">
    <source>
        <dbReference type="EMBL" id="MDK7186647.1"/>
    </source>
</evidence>
<protein>
    <recommendedName>
        <fullName evidence="5">Integrase catalytic domain-containing protein</fullName>
    </recommendedName>
</protein>
<dbReference type="RefSeq" id="WP_285065308.1">
    <property type="nucleotide sequence ID" value="NZ_JASOOE010000002.1"/>
</dbReference>
<dbReference type="AlphaFoldDB" id="A0AAJ1Q4D9"/>
<dbReference type="Pfam" id="PF22007">
    <property type="entry name" value="DUF6930"/>
    <property type="match status" value="1"/>
</dbReference>
<reference evidence="3" key="1">
    <citation type="submission" date="2023-05" db="EMBL/GenBank/DDBJ databases">
        <title>Cataloging the Phylogenetic Diversity of Human Bladder Bacteria.</title>
        <authorList>
            <person name="Du J."/>
        </authorList>
    </citation>
    <scope>NUCLEOTIDE SEQUENCE</scope>
    <source>
        <strain evidence="3">UMB1231</strain>
    </source>
</reference>
<name>A0AAJ1Q4D9_9LACT</name>
<evidence type="ECO:0000259" key="1">
    <source>
        <dbReference type="Pfam" id="PF22007"/>
    </source>
</evidence>
<evidence type="ECO:0000313" key="4">
    <source>
        <dbReference type="Proteomes" id="UP001229251"/>
    </source>
</evidence>
<dbReference type="InterPro" id="IPR055733">
    <property type="entry name" value="DUF7309"/>
</dbReference>
<accession>A0AAJ1Q4D9</accession>
<dbReference type="InterPro" id="IPR054216">
    <property type="entry name" value="DUF6930"/>
</dbReference>
<gene>
    <name evidence="3" type="ORF">QP433_01480</name>
</gene>